<dbReference type="Proteomes" id="UP000467840">
    <property type="component" value="Chromosome 12"/>
</dbReference>
<evidence type="ECO:0000313" key="1">
    <source>
        <dbReference type="EMBL" id="KAF2284895.1"/>
    </source>
</evidence>
<dbReference type="EMBL" id="JAAGAX010000018">
    <property type="protein sequence ID" value="KAF2284895.1"/>
    <property type="molecule type" value="Genomic_DNA"/>
</dbReference>
<gene>
    <name evidence="1" type="ORF">GH714_032079</name>
</gene>
<comment type="caution">
    <text evidence="1">The sequence shown here is derived from an EMBL/GenBank/DDBJ whole genome shotgun (WGS) entry which is preliminary data.</text>
</comment>
<evidence type="ECO:0000313" key="2">
    <source>
        <dbReference type="Proteomes" id="UP000467840"/>
    </source>
</evidence>
<dbReference type="AlphaFoldDB" id="A0A6A6K930"/>
<reference evidence="1 2" key="1">
    <citation type="journal article" date="2020" name="Mol. Plant">
        <title>The Chromosome-Based Rubber Tree Genome Provides New Insights into Spurge Genome Evolution and Rubber Biosynthesis.</title>
        <authorList>
            <person name="Liu J."/>
            <person name="Shi C."/>
            <person name="Shi C.C."/>
            <person name="Li W."/>
            <person name="Zhang Q.J."/>
            <person name="Zhang Y."/>
            <person name="Li K."/>
            <person name="Lu H.F."/>
            <person name="Shi C."/>
            <person name="Zhu S.T."/>
            <person name="Xiao Z.Y."/>
            <person name="Nan H."/>
            <person name="Yue Y."/>
            <person name="Zhu X.G."/>
            <person name="Wu Y."/>
            <person name="Hong X.N."/>
            <person name="Fan G.Y."/>
            <person name="Tong Y."/>
            <person name="Zhang D."/>
            <person name="Mao C.L."/>
            <person name="Liu Y.L."/>
            <person name="Hao S.J."/>
            <person name="Liu W.Q."/>
            <person name="Lv M.Q."/>
            <person name="Zhang H.B."/>
            <person name="Liu Y."/>
            <person name="Hu-Tang G.R."/>
            <person name="Wang J.P."/>
            <person name="Wang J.H."/>
            <person name="Sun Y.H."/>
            <person name="Ni S.B."/>
            <person name="Chen W.B."/>
            <person name="Zhang X.C."/>
            <person name="Jiao Y.N."/>
            <person name="Eichler E.E."/>
            <person name="Li G.H."/>
            <person name="Liu X."/>
            <person name="Gao L.Z."/>
        </authorList>
    </citation>
    <scope>NUCLEOTIDE SEQUENCE [LARGE SCALE GENOMIC DNA]</scope>
    <source>
        <strain evidence="2">cv. GT1</strain>
        <tissue evidence="1">Leaf</tissue>
    </source>
</reference>
<keyword evidence="2" id="KW-1185">Reference proteome</keyword>
<name>A0A6A6K930_HEVBR</name>
<organism evidence="1 2">
    <name type="scientific">Hevea brasiliensis</name>
    <name type="common">Para rubber tree</name>
    <name type="synonym">Siphonia brasiliensis</name>
    <dbReference type="NCBI Taxonomy" id="3981"/>
    <lineage>
        <taxon>Eukaryota</taxon>
        <taxon>Viridiplantae</taxon>
        <taxon>Streptophyta</taxon>
        <taxon>Embryophyta</taxon>
        <taxon>Tracheophyta</taxon>
        <taxon>Spermatophyta</taxon>
        <taxon>Magnoliopsida</taxon>
        <taxon>eudicotyledons</taxon>
        <taxon>Gunneridae</taxon>
        <taxon>Pentapetalae</taxon>
        <taxon>rosids</taxon>
        <taxon>fabids</taxon>
        <taxon>Malpighiales</taxon>
        <taxon>Euphorbiaceae</taxon>
        <taxon>Crotonoideae</taxon>
        <taxon>Micrandreae</taxon>
        <taxon>Hevea</taxon>
    </lineage>
</organism>
<protein>
    <submittedName>
        <fullName evidence="1">Uncharacterized protein</fullName>
    </submittedName>
</protein>
<accession>A0A6A6K930</accession>
<sequence length="140" mass="16062">MASDINTEDMEANMATLVLSTDEDEVLKVDVNYEKIIKESYDLCLVGRLLTDQKLGDFIGTYVAYDPNNNIGLWHKYMRIRVRINVRDWAIMNSIMRLYLPCQMRWLSVGGVLGFGLHNDSPWLDMKSSVGSEMRMGNGY</sequence>
<proteinExistence type="predicted"/>